<evidence type="ECO:0000313" key="9">
    <source>
        <dbReference type="EMBL" id="KAK1738224.1"/>
    </source>
</evidence>
<protein>
    <submittedName>
        <fullName evidence="9">Chlorophyll a-b binding domain-containing protein</fullName>
    </submittedName>
</protein>
<dbReference type="GO" id="GO:0030076">
    <property type="term" value="C:light-harvesting complex"/>
    <property type="evidence" value="ECO:0007669"/>
    <property type="project" value="UniProtKB-KW"/>
</dbReference>
<evidence type="ECO:0000256" key="3">
    <source>
        <dbReference type="ARBA" id="ARBA00005933"/>
    </source>
</evidence>
<feature type="binding site" evidence="8">
    <location>
        <position position="187"/>
    </location>
    <ligand>
        <name>chlorophyll a</name>
        <dbReference type="ChEBI" id="CHEBI:58416"/>
        <label>1</label>
    </ligand>
</feature>
<proteinExistence type="inferred from homology"/>
<comment type="similarity">
    <text evidence="3">Belongs to the fucoxanthin chlorophyll protein family.</text>
</comment>
<accession>A0AAD9D9V0</accession>
<evidence type="ECO:0000256" key="8">
    <source>
        <dbReference type="PIRSR" id="PIRSR601344-1"/>
    </source>
</evidence>
<organism evidence="9 10">
    <name type="scientific">Skeletonema marinoi</name>
    <dbReference type="NCBI Taxonomy" id="267567"/>
    <lineage>
        <taxon>Eukaryota</taxon>
        <taxon>Sar</taxon>
        <taxon>Stramenopiles</taxon>
        <taxon>Ochrophyta</taxon>
        <taxon>Bacillariophyta</taxon>
        <taxon>Coscinodiscophyceae</taxon>
        <taxon>Thalassiosirophycidae</taxon>
        <taxon>Thalassiosirales</taxon>
        <taxon>Skeletonemataceae</taxon>
        <taxon>Skeletonema</taxon>
        <taxon>Skeletonema marinoi-dohrnii complex</taxon>
    </lineage>
</organism>
<feature type="binding site" evidence="8">
    <location>
        <position position="69"/>
    </location>
    <ligand>
        <name>chlorophyll a</name>
        <dbReference type="ChEBI" id="CHEBI:58416"/>
        <label>1</label>
    </ligand>
</feature>
<evidence type="ECO:0000256" key="4">
    <source>
        <dbReference type="ARBA" id="ARBA00022528"/>
    </source>
</evidence>
<dbReference type="GO" id="GO:0016168">
    <property type="term" value="F:chlorophyll binding"/>
    <property type="evidence" value="ECO:0007669"/>
    <property type="project" value="UniProtKB-KW"/>
</dbReference>
<reference evidence="9" key="1">
    <citation type="submission" date="2023-06" db="EMBL/GenBank/DDBJ databases">
        <title>Survivors Of The Sea: Transcriptome response of Skeletonema marinoi to long-term dormancy.</title>
        <authorList>
            <person name="Pinder M.I.M."/>
            <person name="Kourtchenko O."/>
            <person name="Robertson E.K."/>
            <person name="Larsson T."/>
            <person name="Maumus F."/>
            <person name="Osuna-Cruz C.M."/>
            <person name="Vancaester E."/>
            <person name="Stenow R."/>
            <person name="Vandepoele K."/>
            <person name="Ploug H."/>
            <person name="Bruchert V."/>
            <person name="Godhe A."/>
            <person name="Topel M."/>
        </authorList>
    </citation>
    <scope>NUCLEOTIDE SEQUENCE</scope>
    <source>
        <strain evidence="9">R05AC</strain>
    </source>
</reference>
<dbReference type="EMBL" id="JATAAI010000021">
    <property type="protein sequence ID" value="KAK1738224.1"/>
    <property type="molecule type" value="Genomic_DNA"/>
</dbReference>
<dbReference type="Proteomes" id="UP001224775">
    <property type="component" value="Unassembled WGS sequence"/>
</dbReference>
<keyword evidence="10" id="KW-1185">Reference proteome</keyword>
<evidence type="ECO:0000313" key="10">
    <source>
        <dbReference type="Proteomes" id="UP001224775"/>
    </source>
</evidence>
<evidence type="ECO:0000256" key="2">
    <source>
        <dbReference type="ARBA" id="ARBA00004229"/>
    </source>
</evidence>
<dbReference type="Gene3D" id="1.10.3460.10">
    <property type="entry name" value="Chlorophyll a/b binding protein domain"/>
    <property type="match status" value="1"/>
</dbReference>
<feature type="binding site" evidence="8">
    <location>
        <position position="66"/>
    </location>
    <ligand>
        <name>chlorophyll a</name>
        <dbReference type="ChEBI" id="CHEBI:58416"/>
        <label>1</label>
    </ligand>
</feature>
<evidence type="ECO:0000256" key="7">
    <source>
        <dbReference type="ARBA" id="ARBA00023243"/>
    </source>
</evidence>
<dbReference type="InterPro" id="IPR001344">
    <property type="entry name" value="Chloro_AB-bd_pln"/>
</dbReference>
<evidence type="ECO:0000256" key="5">
    <source>
        <dbReference type="ARBA" id="ARBA00022531"/>
    </source>
</evidence>
<feature type="binding site" evidence="8">
    <location>
        <position position="204"/>
    </location>
    <ligand>
        <name>chlorophyll a</name>
        <dbReference type="ChEBI" id="CHEBI:58416"/>
        <label>1</label>
    </ligand>
</feature>
<dbReference type="GO" id="GO:0009765">
    <property type="term" value="P:photosynthesis, light harvesting"/>
    <property type="evidence" value="ECO:0007669"/>
    <property type="project" value="InterPro"/>
</dbReference>
<feature type="binding site" evidence="8">
    <location>
        <position position="192"/>
    </location>
    <ligand>
        <name>chlorophyll a</name>
        <dbReference type="ChEBI" id="CHEBI:58416"/>
        <label>1</label>
    </ligand>
</feature>
<keyword evidence="8" id="KW-0148">Chlorophyll</keyword>
<gene>
    <name evidence="9" type="ORF">QTG54_010893</name>
</gene>
<evidence type="ECO:0000256" key="1">
    <source>
        <dbReference type="ARBA" id="ARBA00004022"/>
    </source>
</evidence>
<dbReference type="GO" id="GO:0009507">
    <property type="term" value="C:chloroplast"/>
    <property type="evidence" value="ECO:0007669"/>
    <property type="project" value="UniProtKB-SubCell"/>
</dbReference>
<comment type="function">
    <text evidence="1">The light-harvesting complex (LHC) functions as a light receptor, it captures and delivers excitation energy to photosystems with which it is closely associated. Energy is transferred from the carotenoid and chlorophyll C (or B) to chlorophyll A and the photosynthetic reaction centers where it is used to synthesize ATP and reducing power.</text>
</comment>
<dbReference type="SUPFAM" id="SSF103511">
    <property type="entry name" value="Chlorophyll a-b binding protein"/>
    <property type="match status" value="1"/>
</dbReference>
<comment type="subcellular location">
    <subcellularLocation>
        <location evidence="2">Plastid</location>
        <location evidence="2">Chloroplast</location>
    </subcellularLocation>
</comment>
<feature type="binding site" evidence="8">
    <location>
        <position position="52"/>
    </location>
    <ligand>
        <name>chlorophyll a</name>
        <dbReference type="ChEBI" id="CHEBI:58416"/>
        <label>1</label>
    </ligand>
</feature>
<keyword evidence="4" id="KW-0150">Chloroplast</keyword>
<dbReference type="AlphaFoldDB" id="A0AAD9D9V0"/>
<feature type="binding site" description="axial binding residue" evidence="8">
    <location>
        <position position="71"/>
    </location>
    <ligand>
        <name>chlorophyll b</name>
        <dbReference type="ChEBI" id="CHEBI:61721"/>
        <label>1</label>
    </ligand>
    <ligandPart>
        <name>Mg</name>
        <dbReference type="ChEBI" id="CHEBI:25107"/>
    </ligandPart>
</feature>
<dbReference type="Pfam" id="PF00504">
    <property type="entry name" value="Chloroa_b-bind"/>
    <property type="match status" value="1"/>
</dbReference>
<keyword evidence="8" id="KW-0157">Chromophore</keyword>
<keyword evidence="6" id="KW-0934">Plastid</keyword>
<comment type="caution">
    <text evidence="9">The sequence shown here is derived from an EMBL/GenBank/DDBJ whole genome shotgun (WGS) entry which is preliminary data.</text>
</comment>
<dbReference type="InterPro" id="IPR022796">
    <property type="entry name" value="Chloroa_b-bind"/>
</dbReference>
<dbReference type="GO" id="GO:0016020">
    <property type="term" value="C:membrane"/>
    <property type="evidence" value="ECO:0007669"/>
    <property type="project" value="InterPro"/>
</dbReference>
<sequence>MTLSSSSPLAMVSSSTKAPLSRYSKAIPFLKRPPNLTGTYAGDVGFDPFNFSSSSPEQLTYYREAEIKHARLAMLAAVGWPSSELFDQPITKFIDAQLSLDLSPMLNSNDRVPSLLNGGLDNISPIFWGVCLGLSAAIDLRGVQNARYKTEFNEEDGESYLPGDYGFDPLGMYPSDEGGQQRMQLCEIKHGRLAMLAVTGFAFQEYVSKVGVIDETPVFFHPLF</sequence>
<name>A0AAD9D9V0_9STRA</name>
<keyword evidence="7" id="KW-0437">Light-harvesting polypeptide</keyword>
<dbReference type="PANTHER" id="PTHR21649">
    <property type="entry name" value="CHLOROPHYLL A/B BINDING PROTEIN"/>
    <property type="match status" value="1"/>
</dbReference>
<keyword evidence="5" id="KW-0602">Photosynthesis</keyword>
<evidence type="ECO:0000256" key="6">
    <source>
        <dbReference type="ARBA" id="ARBA00022640"/>
    </source>
</evidence>